<dbReference type="AlphaFoldDB" id="A0A3L6SCL4"/>
<dbReference type="PANTHER" id="PTHR33103">
    <property type="entry name" value="OS01G0153900 PROTEIN"/>
    <property type="match status" value="1"/>
</dbReference>
<evidence type="ECO:0000313" key="1">
    <source>
        <dbReference type="EMBL" id="RLN17862.1"/>
    </source>
</evidence>
<protein>
    <submittedName>
        <fullName evidence="1">Polyubiquitin</fullName>
    </submittedName>
</protein>
<sequence>MGRGDGRERERLGGPVSLFMGSIIMCQPVTDGGLLVDSSRDRVLFADAGSDFVDVLLSFLTLPVSAVQFCAGEASPGCLSSLRASVSQLRGSNLLKGDACHGMLLRPHVEESQYHCWTYTDLIHHHQQQQPKRHHLRCPLHWMPCDCFRKIVMSQPSEQGRGSDCKCWKVMGRVVHVYNQLVRREMFVKEKQRFVIGDDLVIKPASTVSTLSMFQKVGSDRIGHGFEVEVCVGWAELIPRFSISKYDRDPNSSPHFNIKIFYDRHRERVMYAECKHDFVVDLLLSFLTYPVGSLFKNLGGTSHLGCSLDNLYSSAVDLDVSSLLTGVCSPQKTLLDPCISPFNNVFVNTLERTIPEWFNLGRVVLCSQCSRYDEIVKGCGSCGPQFSRDATYVVDDDLLIYQASAMLVMKHWCKVDKEHVLEMDVAISKLEAVDLLRAALTSKTALMDVFISRLEEACQVP</sequence>
<comment type="caution">
    <text evidence="1">The sequence shown here is derived from an EMBL/GenBank/DDBJ whole genome shotgun (WGS) entry which is preliminary data.</text>
</comment>
<dbReference type="PANTHER" id="PTHR33103:SF120">
    <property type="entry name" value="UBIQUITIN-LIKE DOMAIN-CONTAINING PROTEIN"/>
    <property type="match status" value="1"/>
</dbReference>
<accession>A0A3L6SCL4</accession>
<gene>
    <name evidence="1" type="ORF">C2845_PM02G39450</name>
</gene>
<keyword evidence="2" id="KW-1185">Reference proteome</keyword>
<dbReference type="EMBL" id="PQIB02000005">
    <property type="protein sequence ID" value="RLN17862.1"/>
    <property type="molecule type" value="Genomic_DNA"/>
</dbReference>
<dbReference type="Proteomes" id="UP000275267">
    <property type="component" value="Unassembled WGS sequence"/>
</dbReference>
<proteinExistence type="predicted"/>
<dbReference type="STRING" id="4540.A0A3L6SCL4"/>
<dbReference type="Pfam" id="PF05056">
    <property type="entry name" value="DUF674"/>
    <property type="match status" value="3"/>
</dbReference>
<dbReference type="OrthoDB" id="681684at2759"/>
<dbReference type="InterPro" id="IPR007750">
    <property type="entry name" value="DUF674"/>
</dbReference>
<evidence type="ECO:0000313" key="2">
    <source>
        <dbReference type="Proteomes" id="UP000275267"/>
    </source>
</evidence>
<reference evidence="2" key="1">
    <citation type="journal article" date="2019" name="Nat. Commun.">
        <title>The genome of broomcorn millet.</title>
        <authorList>
            <person name="Zou C."/>
            <person name="Miki D."/>
            <person name="Li D."/>
            <person name="Tang Q."/>
            <person name="Xiao L."/>
            <person name="Rajput S."/>
            <person name="Deng P."/>
            <person name="Jia W."/>
            <person name="Huang R."/>
            <person name="Zhang M."/>
            <person name="Sun Y."/>
            <person name="Hu J."/>
            <person name="Fu X."/>
            <person name="Schnable P.S."/>
            <person name="Li F."/>
            <person name="Zhang H."/>
            <person name="Feng B."/>
            <person name="Zhu X."/>
            <person name="Liu R."/>
            <person name="Schnable J.C."/>
            <person name="Zhu J.-K."/>
            <person name="Zhang H."/>
        </authorList>
    </citation>
    <scope>NUCLEOTIDE SEQUENCE [LARGE SCALE GENOMIC DNA]</scope>
</reference>
<organism evidence="1 2">
    <name type="scientific">Panicum miliaceum</name>
    <name type="common">Proso millet</name>
    <name type="synonym">Broomcorn millet</name>
    <dbReference type="NCBI Taxonomy" id="4540"/>
    <lineage>
        <taxon>Eukaryota</taxon>
        <taxon>Viridiplantae</taxon>
        <taxon>Streptophyta</taxon>
        <taxon>Embryophyta</taxon>
        <taxon>Tracheophyta</taxon>
        <taxon>Spermatophyta</taxon>
        <taxon>Magnoliopsida</taxon>
        <taxon>Liliopsida</taxon>
        <taxon>Poales</taxon>
        <taxon>Poaceae</taxon>
        <taxon>PACMAD clade</taxon>
        <taxon>Panicoideae</taxon>
        <taxon>Panicodae</taxon>
        <taxon>Paniceae</taxon>
        <taxon>Panicinae</taxon>
        <taxon>Panicum</taxon>
        <taxon>Panicum sect. Panicum</taxon>
    </lineage>
</organism>
<name>A0A3L6SCL4_PANMI</name>